<dbReference type="OrthoDB" id="1708098at2"/>
<dbReference type="AlphaFoldDB" id="A0A410QGM9"/>
<dbReference type="KEGG" id="spoa:EQM13_16735"/>
<dbReference type="InterPro" id="IPR011047">
    <property type="entry name" value="Quinoprotein_ADH-like_sf"/>
</dbReference>
<keyword evidence="2" id="KW-1185">Reference proteome</keyword>
<evidence type="ECO:0000313" key="1">
    <source>
        <dbReference type="EMBL" id="QAT63096.1"/>
    </source>
</evidence>
<evidence type="ECO:0008006" key="3">
    <source>
        <dbReference type="Google" id="ProtNLM"/>
    </source>
</evidence>
<dbReference type="Proteomes" id="UP000287969">
    <property type="component" value="Chromosome"/>
</dbReference>
<name>A0A410QGM9_9FIRM</name>
<evidence type="ECO:0000313" key="2">
    <source>
        <dbReference type="Proteomes" id="UP000287969"/>
    </source>
</evidence>
<dbReference type="PROSITE" id="PS51257">
    <property type="entry name" value="PROKAR_LIPOPROTEIN"/>
    <property type="match status" value="1"/>
</dbReference>
<organism evidence="1 2">
    <name type="scientific">Acidilutibacter cellobiosedens</name>
    <dbReference type="NCBI Taxonomy" id="2507161"/>
    <lineage>
        <taxon>Bacteria</taxon>
        <taxon>Bacillati</taxon>
        <taxon>Bacillota</taxon>
        <taxon>Tissierellia</taxon>
        <taxon>Tissierellales</taxon>
        <taxon>Acidilutibacteraceae</taxon>
        <taxon>Acidilutibacter</taxon>
    </lineage>
</organism>
<dbReference type="RefSeq" id="WP_128753299.1">
    <property type="nucleotide sequence ID" value="NZ_CP035282.1"/>
</dbReference>
<reference evidence="2" key="1">
    <citation type="submission" date="2019-01" db="EMBL/GenBank/DDBJ databases">
        <title>Draft genomes of a novel of Sporanaerobacter strains.</title>
        <authorList>
            <person name="Ma S."/>
        </authorList>
    </citation>
    <scope>NUCLEOTIDE SEQUENCE [LARGE SCALE GENOMIC DNA]</scope>
    <source>
        <strain evidence="2">NJN-17</strain>
    </source>
</reference>
<dbReference type="SUPFAM" id="SSF50998">
    <property type="entry name" value="Quinoprotein alcohol dehydrogenase-like"/>
    <property type="match status" value="1"/>
</dbReference>
<protein>
    <recommendedName>
        <fullName evidence="3">Lipoprotein</fullName>
    </recommendedName>
</protein>
<dbReference type="EMBL" id="CP035282">
    <property type="protein sequence ID" value="QAT63096.1"/>
    <property type="molecule type" value="Genomic_DNA"/>
</dbReference>
<sequence>MIKKFLGITFLSAIVLIGCTNTGNMVNSNSNLHMGIIETTGQSNETYLTLLDQNLKVIKREKIELGSMGSPFDLPRIFNGSMYVVPKGLITKDLTVVFEYGLSNGNTNTYDVKQHNINTFAVDENFLYTANTLNMSSIITKCNKSTNKLETLNINNVYISRLDAYDNTLYAFGEEMNDEPAHKSFLYLIDPVSLKINDIIDITECGTGQYYSLKINDKIYFTNQYDIDGNPGYKLSVFDINNKKAENYELKSPFPYQIFEYNNKLLISHYDLVQNRGNDLTIFDPTDHLQKLTTFKNSIGQIYVFGNTLYSADLENLYVYNLENFKLEKTIDIYSKRNEKMFFYFSSFFIKP</sequence>
<gene>
    <name evidence="1" type="ORF">EQM13_16735</name>
</gene>
<accession>A0A410QGM9</accession>
<proteinExistence type="predicted"/>